<comment type="subcellular location">
    <subcellularLocation>
        <location evidence="1">Cell inner membrane</location>
        <topology evidence="1">Multi-pass membrane protein</topology>
    </subcellularLocation>
</comment>
<keyword evidence="7 8" id="KW-0472">Membrane</keyword>
<proteinExistence type="predicted"/>
<accession>A0A382R6H0</accession>
<evidence type="ECO:0000256" key="8">
    <source>
        <dbReference type="SAM" id="Phobius"/>
    </source>
</evidence>
<evidence type="ECO:0000256" key="4">
    <source>
        <dbReference type="ARBA" id="ARBA00022519"/>
    </source>
</evidence>
<gene>
    <name evidence="10" type="ORF">METZ01_LOCUS345035</name>
</gene>
<keyword evidence="2" id="KW-0813">Transport</keyword>
<dbReference type="InterPro" id="IPR055348">
    <property type="entry name" value="DctQ"/>
</dbReference>
<feature type="domain" description="Tripartite ATP-independent periplasmic transporters DctQ component" evidence="9">
    <location>
        <begin position="28"/>
        <end position="175"/>
    </location>
</feature>
<reference evidence="10" key="1">
    <citation type="submission" date="2018-05" db="EMBL/GenBank/DDBJ databases">
        <authorList>
            <person name="Lanie J.A."/>
            <person name="Ng W.-L."/>
            <person name="Kazmierczak K.M."/>
            <person name="Andrzejewski T.M."/>
            <person name="Davidsen T.M."/>
            <person name="Wayne K.J."/>
            <person name="Tettelin H."/>
            <person name="Glass J.I."/>
            <person name="Rusch D."/>
            <person name="Podicherti R."/>
            <person name="Tsui H.-C.T."/>
            <person name="Winkler M.E."/>
        </authorList>
    </citation>
    <scope>NUCLEOTIDE SEQUENCE</scope>
</reference>
<dbReference type="Pfam" id="PF04290">
    <property type="entry name" value="DctQ"/>
    <property type="match status" value="1"/>
</dbReference>
<keyword evidence="4" id="KW-0997">Cell inner membrane</keyword>
<organism evidence="10">
    <name type="scientific">marine metagenome</name>
    <dbReference type="NCBI Taxonomy" id="408172"/>
    <lineage>
        <taxon>unclassified sequences</taxon>
        <taxon>metagenomes</taxon>
        <taxon>ecological metagenomes</taxon>
    </lineage>
</organism>
<evidence type="ECO:0000256" key="5">
    <source>
        <dbReference type="ARBA" id="ARBA00022692"/>
    </source>
</evidence>
<feature type="transmembrane region" description="Helical" evidence="8">
    <location>
        <begin position="48"/>
        <end position="69"/>
    </location>
</feature>
<evidence type="ECO:0000256" key="2">
    <source>
        <dbReference type="ARBA" id="ARBA00022448"/>
    </source>
</evidence>
<dbReference type="PANTHER" id="PTHR35011:SF2">
    <property type="entry name" value="2,3-DIKETO-L-GULONATE TRAP TRANSPORTER SMALL PERMEASE PROTEIN YIAM"/>
    <property type="match status" value="1"/>
</dbReference>
<keyword evidence="5 8" id="KW-0812">Transmembrane</keyword>
<name>A0A382R6H0_9ZZZZ</name>
<evidence type="ECO:0000256" key="7">
    <source>
        <dbReference type="ARBA" id="ARBA00023136"/>
    </source>
</evidence>
<dbReference type="AlphaFoldDB" id="A0A382R6H0"/>
<sequence>MVETCKTSFGQWINQIEETFIAITLGLMTLVTLANVVARYIFNANLLWAVELTVFLFAWLVLLGASYCVKTKTHLGIDVFIGWMPRSWGRPIGILAVTACILFSALLLKGSWDYWYPFATSWAFLETEDVPMPGGLQFLSVWLNEGEHYEKLPRFIPYFALPLGASLLVFRFIQLGWQILIGNTERVIASSRGENP</sequence>
<evidence type="ECO:0000256" key="1">
    <source>
        <dbReference type="ARBA" id="ARBA00004429"/>
    </source>
</evidence>
<dbReference type="GO" id="GO:0015740">
    <property type="term" value="P:C4-dicarboxylate transport"/>
    <property type="evidence" value="ECO:0007669"/>
    <property type="project" value="TreeGrafter"/>
</dbReference>
<dbReference type="InterPro" id="IPR007387">
    <property type="entry name" value="TRAP_DctQ"/>
</dbReference>
<dbReference type="GO" id="GO:0022857">
    <property type="term" value="F:transmembrane transporter activity"/>
    <property type="evidence" value="ECO:0007669"/>
    <property type="project" value="TreeGrafter"/>
</dbReference>
<evidence type="ECO:0000259" key="9">
    <source>
        <dbReference type="Pfam" id="PF04290"/>
    </source>
</evidence>
<protein>
    <recommendedName>
        <fullName evidence="9">Tripartite ATP-independent periplasmic transporters DctQ component domain-containing protein</fullName>
    </recommendedName>
</protein>
<evidence type="ECO:0000256" key="6">
    <source>
        <dbReference type="ARBA" id="ARBA00022989"/>
    </source>
</evidence>
<feature type="transmembrane region" description="Helical" evidence="8">
    <location>
        <begin position="20"/>
        <end position="42"/>
    </location>
</feature>
<feature type="transmembrane region" description="Helical" evidence="8">
    <location>
        <begin position="90"/>
        <end position="108"/>
    </location>
</feature>
<evidence type="ECO:0000313" key="10">
    <source>
        <dbReference type="EMBL" id="SVC92181.1"/>
    </source>
</evidence>
<feature type="transmembrane region" description="Helical" evidence="8">
    <location>
        <begin position="155"/>
        <end position="173"/>
    </location>
</feature>
<dbReference type="PANTHER" id="PTHR35011">
    <property type="entry name" value="2,3-DIKETO-L-GULONATE TRAP TRANSPORTER SMALL PERMEASE PROTEIN YIAM"/>
    <property type="match status" value="1"/>
</dbReference>
<keyword evidence="3" id="KW-1003">Cell membrane</keyword>
<dbReference type="EMBL" id="UINC01118804">
    <property type="protein sequence ID" value="SVC92181.1"/>
    <property type="molecule type" value="Genomic_DNA"/>
</dbReference>
<keyword evidence="6 8" id="KW-1133">Transmembrane helix</keyword>
<dbReference type="GO" id="GO:0005886">
    <property type="term" value="C:plasma membrane"/>
    <property type="evidence" value="ECO:0007669"/>
    <property type="project" value="UniProtKB-SubCell"/>
</dbReference>
<evidence type="ECO:0000256" key="3">
    <source>
        <dbReference type="ARBA" id="ARBA00022475"/>
    </source>
</evidence>